<organism evidence="1 2">
    <name type="scientific">Aquimarina muelleri</name>
    <dbReference type="NCBI Taxonomy" id="279356"/>
    <lineage>
        <taxon>Bacteria</taxon>
        <taxon>Pseudomonadati</taxon>
        <taxon>Bacteroidota</taxon>
        <taxon>Flavobacteriia</taxon>
        <taxon>Flavobacteriales</taxon>
        <taxon>Flavobacteriaceae</taxon>
        <taxon>Aquimarina</taxon>
    </lineage>
</organism>
<protein>
    <submittedName>
        <fullName evidence="1">Uncharacterized protein</fullName>
    </submittedName>
</protein>
<reference evidence="1 2" key="1">
    <citation type="journal article" date="2014" name="Int. J. Syst. Evol. Microbiol.">
        <title>Complete genome sequence of Corynebacterium casei LMG S-19264T (=DSM 44701T), isolated from a smear-ripened cheese.</title>
        <authorList>
            <consortium name="US DOE Joint Genome Institute (JGI-PGF)"/>
            <person name="Walter F."/>
            <person name="Albersmeier A."/>
            <person name="Kalinowski J."/>
            <person name="Ruckert C."/>
        </authorList>
    </citation>
    <scope>NUCLEOTIDE SEQUENCE [LARGE SCALE GENOMIC DNA]</scope>
    <source>
        <strain evidence="1 2">KCTC 12285</strain>
    </source>
</reference>
<keyword evidence="2" id="KW-1185">Reference proteome</keyword>
<sequence length="85" mass="10070">MIDVFEVSKENRIYSRNWWIDFKSESGFDEVKIYSYPVFNLKHNSAFITYRIFTYNITQNSGFITCSFDKQPDGSWIKTSCSPVM</sequence>
<dbReference type="Proteomes" id="UP000601108">
    <property type="component" value="Unassembled WGS sequence"/>
</dbReference>
<gene>
    <name evidence="1" type="ORF">GCM10007384_28830</name>
</gene>
<comment type="caution">
    <text evidence="1">The sequence shown here is derived from an EMBL/GenBank/DDBJ whole genome shotgun (WGS) entry which is preliminary data.</text>
</comment>
<accession>A0A918JY01</accession>
<evidence type="ECO:0000313" key="2">
    <source>
        <dbReference type="Proteomes" id="UP000601108"/>
    </source>
</evidence>
<proteinExistence type="predicted"/>
<evidence type="ECO:0000313" key="1">
    <source>
        <dbReference type="EMBL" id="GGX26016.1"/>
    </source>
</evidence>
<dbReference type="AlphaFoldDB" id="A0A918JY01"/>
<name>A0A918JY01_9FLAO</name>
<dbReference type="EMBL" id="BMWS01000021">
    <property type="protein sequence ID" value="GGX26016.1"/>
    <property type="molecule type" value="Genomic_DNA"/>
</dbReference>